<accession>A0ABR4X724</accession>
<evidence type="ECO:0008006" key="3">
    <source>
        <dbReference type="Google" id="ProtNLM"/>
    </source>
</evidence>
<dbReference type="EMBL" id="JPMV01000011">
    <property type="protein sequence ID" value="KGI82432.1"/>
    <property type="molecule type" value="Genomic_DNA"/>
</dbReference>
<reference evidence="1 2" key="1">
    <citation type="journal article" date="2014" name="PLoS ONE">
        <title>Identification and Characterization of a New Erythromycin Biosynthetic Gene Cluster in Actinopolyspora erythraea YIM90600, a Novel Erythronolide-Producing Halophilic Actinomycete Isolated from Salt Field.</title>
        <authorList>
            <person name="Chen D."/>
            <person name="Feng J."/>
            <person name="Huang L."/>
            <person name="Zhang Q."/>
            <person name="Wu J."/>
            <person name="Zhu X."/>
            <person name="Duan Y."/>
            <person name="Xu Z."/>
        </authorList>
    </citation>
    <scope>NUCLEOTIDE SEQUENCE [LARGE SCALE GENOMIC DNA]</scope>
    <source>
        <strain evidence="1 2">YIM90600</strain>
    </source>
</reference>
<comment type="caution">
    <text evidence="1">The sequence shown here is derived from an EMBL/GenBank/DDBJ whole genome shotgun (WGS) entry which is preliminary data.</text>
</comment>
<dbReference type="Proteomes" id="UP000029737">
    <property type="component" value="Unassembled WGS sequence"/>
</dbReference>
<name>A0ABR4X724_9ACTN</name>
<keyword evidence="2" id="KW-1185">Reference proteome</keyword>
<organism evidence="1 2">
    <name type="scientific">Actinopolyspora erythraea</name>
    <dbReference type="NCBI Taxonomy" id="414996"/>
    <lineage>
        <taxon>Bacteria</taxon>
        <taxon>Bacillati</taxon>
        <taxon>Actinomycetota</taxon>
        <taxon>Actinomycetes</taxon>
        <taxon>Actinopolysporales</taxon>
        <taxon>Actinopolysporaceae</taxon>
        <taxon>Actinopolyspora</taxon>
    </lineage>
</organism>
<protein>
    <recommendedName>
        <fullName evidence="3">Secreted protein</fullName>
    </recommendedName>
</protein>
<proteinExistence type="predicted"/>
<evidence type="ECO:0000313" key="2">
    <source>
        <dbReference type="Proteomes" id="UP000029737"/>
    </source>
</evidence>
<sequence length="343" mass="36696">MGCLVGLTLRLGGGLHASLHQPLHLGVMHRCSGVPFLGQVLPDIQEVPQIFRRSLQRGLARSLQTGPTAVHDAQYVDAIVVFAGLVLAGFEELLDIGVSSIEGSVGGFLHRWAGSTRQDLSGTQPVVVFLAGICLCAKKCLDIRIGSVECCLRGLSQSLRLSGIRDVGYPCSIVLLGGDQPTLINPLSHIGIGSRQRVLRGLFGPRTTGAQQVHRCLTPFADHGGRIGIGCFRRVEQLTGLLGDAVLLGFLPLSSGPLFLVRISVLFSFGYRLLLVRTDAFRFGVAGDLNDVLGLLGRVHGRVGRFDGRVGVLRGLLCGVLRLARMGGRVLRCRRCGTSVLRS</sequence>
<gene>
    <name evidence="1" type="ORF">IL38_04705</name>
</gene>
<evidence type="ECO:0000313" key="1">
    <source>
        <dbReference type="EMBL" id="KGI82432.1"/>
    </source>
</evidence>